<protein>
    <submittedName>
        <fullName evidence="1">Uncharacterized protein</fullName>
    </submittedName>
</protein>
<dbReference type="EMBL" id="LWGR01000021">
    <property type="protein sequence ID" value="KZM68649.1"/>
    <property type="molecule type" value="Genomic_DNA"/>
</dbReference>
<proteinExistence type="predicted"/>
<accession>A0A164HMV6</accession>
<dbReference type="GeneID" id="88356315"/>
<name>A0A164HMV6_9NOCA</name>
<sequence length="80" mass="9017">MQGLAVVLFPVVLMLFALFMERVENRLRKLLEPEEEVQQYLDRASNAEVNELAKLGVPAHAARLRRRRAGDDELDVAAAS</sequence>
<gene>
    <name evidence="1" type="ORF">AWN90_12515</name>
</gene>
<comment type="caution">
    <text evidence="1">The sequence shown here is derived from an EMBL/GenBank/DDBJ whole genome shotgun (WGS) entry which is preliminary data.</text>
</comment>
<dbReference type="Proteomes" id="UP000076512">
    <property type="component" value="Unassembled WGS sequence"/>
</dbReference>
<reference evidence="1 2" key="1">
    <citation type="submission" date="2016-04" db="EMBL/GenBank/DDBJ databases">
        <authorList>
            <person name="Evans L.H."/>
            <person name="Alamgir A."/>
            <person name="Owens N."/>
            <person name="Weber N.D."/>
            <person name="Virtaneva K."/>
            <person name="Barbian K."/>
            <person name="Babar A."/>
            <person name="Rosenke K."/>
        </authorList>
    </citation>
    <scope>NUCLEOTIDE SEQUENCE [LARGE SCALE GENOMIC DNA]</scope>
    <source>
        <strain evidence="1 2">IFM 0406</strain>
    </source>
</reference>
<keyword evidence="2" id="KW-1185">Reference proteome</keyword>
<dbReference type="AlphaFoldDB" id="A0A164HMV6"/>
<dbReference type="RefSeq" id="WP_067580450.1">
    <property type="nucleotide sequence ID" value="NZ_CP023778.1"/>
</dbReference>
<evidence type="ECO:0000313" key="1">
    <source>
        <dbReference type="EMBL" id="KZM68649.1"/>
    </source>
</evidence>
<evidence type="ECO:0000313" key="2">
    <source>
        <dbReference type="Proteomes" id="UP000076512"/>
    </source>
</evidence>
<dbReference type="STRING" id="455432.AWN90_12515"/>
<organism evidence="1 2">
    <name type="scientific">Nocardia terpenica</name>
    <dbReference type="NCBI Taxonomy" id="455432"/>
    <lineage>
        <taxon>Bacteria</taxon>
        <taxon>Bacillati</taxon>
        <taxon>Actinomycetota</taxon>
        <taxon>Actinomycetes</taxon>
        <taxon>Mycobacteriales</taxon>
        <taxon>Nocardiaceae</taxon>
        <taxon>Nocardia</taxon>
    </lineage>
</organism>